<keyword evidence="5" id="KW-0547">Nucleotide-binding</keyword>
<dbReference type="GO" id="GO:0007234">
    <property type="term" value="P:osmosensory signaling via phosphorelay pathway"/>
    <property type="evidence" value="ECO:0007669"/>
    <property type="project" value="TreeGrafter"/>
</dbReference>
<dbReference type="Proteomes" id="UP000036959">
    <property type="component" value="Unassembled WGS sequence"/>
</dbReference>
<evidence type="ECO:0000313" key="11">
    <source>
        <dbReference type="Proteomes" id="UP000036959"/>
    </source>
</evidence>
<dbReference type="SMART" id="SM00388">
    <property type="entry name" value="HisKA"/>
    <property type="match status" value="1"/>
</dbReference>
<dbReference type="Pfam" id="PF00512">
    <property type="entry name" value="HisKA"/>
    <property type="match status" value="1"/>
</dbReference>
<dbReference type="PANTHER" id="PTHR42878:SF7">
    <property type="entry name" value="SENSOR HISTIDINE KINASE GLRK"/>
    <property type="match status" value="1"/>
</dbReference>
<dbReference type="EMBL" id="LFJJ01000094">
    <property type="protein sequence ID" value="KND59868.1"/>
    <property type="molecule type" value="Genomic_DNA"/>
</dbReference>
<keyword evidence="8" id="KW-0902">Two-component regulatory system</keyword>
<dbReference type="InterPro" id="IPR005467">
    <property type="entry name" value="His_kinase_dom"/>
</dbReference>
<dbReference type="GO" id="GO:0030295">
    <property type="term" value="F:protein kinase activator activity"/>
    <property type="evidence" value="ECO:0007669"/>
    <property type="project" value="TreeGrafter"/>
</dbReference>
<evidence type="ECO:0000259" key="9">
    <source>
        <dbReference type="PROSITE" id="PS50109"/>
    </source>
</evidence>
<evidence type="ECO:0000313" key="10">
    <source>
        <dbReference type="EMBL" id="KND59868.1"/>
    </source>
</evidence>
<evidence type="ECO:0000256" key="5">
    <source>
        <dbReference type="ARBA" id="ARBA00022741"/>
    </source>
</evidence>
<dbReference type="Gene3D" id="3.30.565.10">
    <property type="entry name" value="Histidine kinase-like ATPase, C-terminal domain"/>
    <property type="match status" value="1"/>
</dbReference>
<dbReference type="CDD" id="cd00075">
    <property type="entry name" value="HATPase"/>
    <property type="match status" value="1"/>
</dbReference>
<dbReference type="PANTHER" id="PTHR42878">
    <property type="entry name" value="TWO-COMPONENT HISTIDINE KINASE"/>
    <property type="match status" value="1"/>
</dbReference>
<comment type="caution">
    <text evidence="10">The sequence shown here is derived from an EMBL/GenBank/DDBJ whole genome shotgun (WGS) entry which is preliminary data.</text>
</comment>
<dbReference type="GO" id="GO:0000155">
    <property type="term" value="F:phosphorelay sensor kinase activity"/>
    <property type="evidence" value="ECO:0007669"/>
    <property type="project" value="InterPro"/>
</dbReference>
<dbReference type="PROSITE" id="PS50109">
    <property type="entry name" value="HIS_KIN"/>
    <property type="match status" value="1"/>
</dbReference>
<dbReference type="PATRIC" id="fig|242163.4.peg.7071"/>
<evidence type="ECO:0000256" key="1">
    <source>
        <dbReference type="ARBA" id="ARBA00000085"/>
    </source>
</evidence>
<dbReference type="GO" id="GO:0005524">
    <property type="term" value="F:ATP binding"/>
    <property type="evidence" value="ECO:0007669"/>
    <property type="project" value="UniProtKB-KW"/>
</dbReference>
<keyword evidence="4" id="KW-0808">Transferase</keyword>
<keyword evidence="6 10" id="KW-0418">Kinase</keyword>
<evidence type="ECO:0000256" key="4">
    <source>
        <dbReference type="ARBA" id="ARBA00022679"/>
    </source>
</evidence>
<dbReference type="EC" id="2.7.13.3" evidence="2"/>
<dbReference type="InterPro" id="IPR036890">
    <property type="entry name" value="HATPase_C_sf"/>
</dbReference>
<dbReference type="CDD" id="cd00082">
    <property type="entry name" value="HisKA"/>
    <property type="match status" value="1"/>
</dbReference>
<dbReference type="PRINTS" id="PR00344">
    <property type="entry name" value="BCTRLSENSOR"/>
</dbReference>
<dbReference type="SUPFAM" id="SSF55874">
    <property type="entry name" value="ATPase domain of HSP90 chaperone/DNA topoisomerase II/histidine kinase"/>
    <property type="match status" value="1"/>
</dbReference>
<keyword evidence="3" id="KW-0597">Phosphoprotein</keyword>
<dbReference type="InterPro" id="IPR003661">
    <property type="entry name" value="HisK_dim/P_dom"/>
</dbReference>
<dbReference type="SUPFAM" id="SSF47384">
    <property type="entry name" value="Homodimeric domain of signal transducing histidine kinase"/>
    <property type="match status" value="1"/>
</dbReference>
<keyword evidence="7" id="KW-0067">ATP-binding</keyword>
<keyword evidence="11" id="KW-1185">Reference proteome</keyword>
<feature type="domain" description="Histidine kinase" evidence="9">
    <location>
        <begin position="172"/>
        <end position="384"/>
    </location>
</feature>
<dbReference type="InterPro" id="IPR036097">
    <property type="entry name" value="HisK_dim/P_sf"/>
</dbReference>
<dbReference type="InterPro" id="IPR003594">
    <property type="entry name" value="HATPase_dom"/>
</dbReference>
<dbReference type="Gene3D" id="1.10.287.130">
    <property type="match status" value="1"/>
</dbReference>
<name>A0A0L0MBZ3_9BURK</name>
<proteinExistence type="predicted"/>
<dbReference type="InterPro" id="IPR050351">
    <property type="entry name" value="BphY/WalK/GraS-like"/>
</dbReference>
<comment type="catalytic activity">
    <reaction evidence="1">
        <text>ATP + protein L-histidine = ADP + protein N-phospho-L-histidine.</text>
        <dbReference type="EC" id="2.7.13.3"/>
    </reaction>
</comment>
<accession>A0A0L0MBZ3</accession>
<sequence>MKNKNAPGEGLPKDTAFEAETYALAQLVDVICRRTPQAQAAVVASPARGPWRAVAASARSGQRIASGQRLDRPEHAWMAERGEPSVGSQPLDNSAFRLRQPIVLRDGSFFGNLCLVASRADSVADAGLRDAAGVFAELAALLIGQTRRSADAEARLDNEAAAAEQRERFVAVLAHDLRTPLSTVRALGETLSIAPERANLPRIAKILLAAVARMASLIDGVLDLARARLGGGITMRWQSCPDLAERLSQIVEEARAAHPGRRIHSQIQIARAVDCDPARLQQLLGNLLDNALTHGDEGRPVSVVADANESELVIRVANEGAELDSETIAHVFEPFWRPKRSKRAEGLGLGLFICAHIATRHGGSIRVESANGATTFVFSMPNARA</sequence>
<evidence type="ECO:0000256" key="3">
    <source>
        <dbReference type="ARBA" id="ARBA00022553"/>
    </source>
</evidence>
<dbReference type="OrthoDB" id="8807260at2"/>
<gene>
    <name evidence="10" type="ORF">BVER_04550c</name>
</gene>
<evidence type="ECO:0000256" key="7">
    <source>
        <dbReference type="ARBA" id="ARBA00022840"/>
    </source>
</evidence>
<evidence type="ECO:0000256" key="2">
    <source>
        <dbReference type="ARBA" id="ARBA00012438"/>
    </source>
</evidence>
<evidence type="ECO:0000256" key="8">
    <source>
        <dbReference type="ARBA" id="ARBA00023012"/>
    </source>
</evidence>
<dbReference type="GO" id="GO:0000156">
    <property type="term" value="F:phosphorelay response regulator activity"/>
    <property type="evidence" value="ECO:0007669"/>
    <property type="project" value="TreeGrafter"/>
</dbReference>
<dbReference type="Pfam" id="PF02518">
    <property type="entry name" value="HATPase_c"/>
    <property type="match status" value="1"/>
</dbReference>
<organism evidence="10 11">
    <name type="scientific">Candidatus Burkholderia verschuerenii</name>
    <dbReference type="NCBI Taxonomy" id="242163"/>
    <lineage>
        <taxon>Bacteria</taxon>
        <taxon>Pseudomonadati</taxon>
        <taxon>Pseudomonadota</taxon>
        <taxon>Betaproteobacteria</taxon>
        <taxon>Burkholderiales</taxon>
        <taxon>Burkholderiaceae</taxon>
        <taxon>Burkholderia</taxon>
    </lineage>
</organism>
<reference evidence="11" key="1">
    <citation type="submission" date="2015-06" db="EMBL/GenBank/DDBJ databases">
        <title>Comparative genomics of Burkholderia leaf nodule symbionts.</title>
        <authorList>
            <person name="Carlier A."/>
            <person name="Eberl L."/>
            <person name="Pinto-Carbo M."/>
        </authorList>
    </citation>
    <scope>NUCLEOTIDE SEQUENCE [LARGE SCALE GENOMIC DNA]</scope>
    <source>
        <strain evidence="11">UZHbot4</strain>
    </source>
</reference>
<protein>
    <recommendedName>
        <fullName evidence="2">histidine kinase</fullName>
        <ecNumber evidence="2">2.7.13.3</ecNumber>
    </recommendedName>
</protein>
<dbReference type="RefSeq" id="WP_050454261.1">
    <property type="nucleotide sequence ID" value="NZ_LFJJ01000094.1"/>
</dbReference>
<dbReference type="SMART" id="SM00387">
    <property type="entry name" value="HATPase_c"/>
    <property type="match status" value="1"/>
</dbReference>
<dbReference type="AlphaFoldDB" id="A0A0L0MBZ3"/>
<evidence type="ECO:0000256" key="6">
    <source>
        <dbReference type="ARBA" id="ARBA00022777"/>
    </source>
</evidence>
<dbReference type="InterPro" id="IPR004358">
    <property type="entry name" value="Sig_transdc_His_kin-like_C"/>
</dbReference>